<dbReference type="EMBL" id="CVTD020000015">
    <property type="protein sequence ID" value="CRZ34543.1"/>
    <property type="molecule type" value="Genomic_DNA"/>
</dbReference>
<sequence length="253" mass="29720">MLRDLVKIGDKVELKQLDQKGNLIKSANTYVSQVVDFGEEGTICLASPIKNGLLVILNKWVSYRLYFYTEKGLYQCNGHMLNIYREKNMPMVIMKLTSDLEKVQRRKYFRLECVHDILYRRITEEELTLEQKLIYDNSVTPQEQAEIRKKLAEITGKWTNGCITDLSGGGCRFNSKEELKPGDKILLKLSFTVKNQLKKLEITSVIIASEKMYRRTGFYEHRVEFEGISPKDREDLIKYIFEQERKRRSNEKK</sequence>
<dbReference type="Proteomes" id="UP000236497">
    <property type="component" value="Unassembled WGS sequence"/>
</dbReference>
<accession>A0A0H5SW48</accession>
<dbReference type="GO" id="GO:0035438">
    <property type="term" value="F:cyclic-di-GMP binding"/>
    <property type="evidence" value="ECO:0007669"/>
    <property type="project" value="InterPro"/>
</dbReference>
<dbReference type="Pfam" id="PF12945">
    <property type="entry name" value="PilZNR"/>
    <property type="match status" value="1"/>
</dbReference>
<evidence type="ECO:0000259" key="1">
    <source>
        <dbReference type="Pfam" id="PF07238"/>
    </source>
</evidence>
<dbReference type="Gene3D" id="2.40.10.220">
    <property type="entry name" value="predicted glycosyltransferase like domains"/>
    <property type="match status" value="1"/>
</dbReference>
<dbReference type="InterPro" id="IPR009875">
    <property type="entry name" value="PilZ_domain"/>
</dbReference>
<feature type="domain" description="PilZ" evidence="1">
    <location>
        <begin position="156"/>
        <end position="242"/>
    </location>
</feature>
<gene>
    <name evidence="3" type="ORF">HHT355_1342</name>
</gene>
<evidence type="ECO:0000313" key="3">
    <source>
        <dbReference type="EMBL" id="CRZ34543.1"/>
    </source>
</evidence>
<keyword evidence="4" id="KW-1185">Reference proteome</keyword>
<protein>
    <recommendedName>
        <fullName evidence="5">C-di-GMP-binding flagellar brake protein YcgR</fullName>
    </recommendedName>
</protein>
<name>A0A0H5SW48_HERHM</name>
<evidence type="ECO:0000259" key="2">
    <source>
        <dbReference type="Pfam" id="PF12945"/>
    </source>
</evidence>
<dbReference type="AlphaFoldDB" id="A0A0H5SW48"/>
<organism evidence="3 4">
    <name type="scientific">Herbinix hemicellulosilytica</name>
    <dbReference type="NCBI Taxonomy" id="1564487"/>
    <lineage>
        <taxon>Bacteria</taxon>
        <taxon>Bacillati</taxon>
        <taxon>Bacillota</taxon>
        <taxon>Clostridia</taxon>
        <taxon>Lachnospirales</taxon>
        <taxon>Lachnospiraceae</taxon>
        <taxon>Herbinix</taxon>
    </lineage>
</organism>
<dbReference type="OrthoDB" id="9783080at2"/>
<feature type="domain" description="Type III secretion system flagellar brake protein YcgR PilZN" evidence="2">
    <location>
        <begin position="7"/>
        <end position="94"/>
    </location>
</feature>
<reference evidence="3 4" key="1">
    <citation type="submission" date="2015-06" db="EMBL/GenBank/DDBJ databases">
        <authorList>
            <person name="Wibberg Daniel"/>
        </authorList>
    </citation>
    <scope>NUCLEOTIDE SEQUENCE [LARGE SCALE GENOMIC DNA]</scope>
    <source>
        <strain evidence="3 4">T3/55T</strain>
    </source>
</reference>
<evidence type="ECO:0008006" key="5">
    <source>
        <dbReference type="Google" id="ProtNLM"/>
    </source>
</evidence>
<proteinExistence type="predicted"/>
<dbReference type="InterPro" id="IPR009926">
    <property type="entry name" value="T3SS_YcgR_PilZN"/>
</dbReference>
<dbReference type="Pfam" id="PF07238">
    <property type="entry name" value="PilZ"/>
    <property type="match status" value="1"/>
</dbReference>
<dbReference type="RefSeq" id="WP_103202644.1">
    <property type="nucleotide sequence ID" value="NZ_CVTD020000015.1"/>
</dbReference>
<evidence type="ECO:0000313" key="4">
    <source>
        <dbReference type="Proteomes" id="UP000236497"/>
    </source>
</evidence>
<dbReference type="SUPFAM" id="SSF141371">
    <property type="entry name" value="PilZ domain-like"/>
    <property type="match status" value="1"/>
</dbReference>